<reference evidence="2 3" key="1">
    <citation type="submission" date="2019-10" db="EMBL/GenBank/DDBJ databases">
        <title>Whole genome shotgun sequence of Streptomyces angustmyceticus NBRC 3934.</title>
        <authorList>
            <person name="Hosoyama A."/>
            <person name="Ichikawa N."/>
            <person name="Kimura A."/>
            <person name="Kitahashi Y."/>
            <person name="Komaki H."/>
            <person name="Uohara A."/>
        </authorList>
    </citation>
    <scope>NUCLEOTIDE SEQUENCE [LARGE SCALE GENOMIC DNA]</scope>
    <source>
        <strain evidence="2 3">NBRC 3934</strain>
    </source>
</reference>
<name>A0A5J4LWQ2_9ACTN</name>
<dbReference type="Proteomes" id="UP000325598">
    <property type="component" value="Unassembled WGS sequence"/>
</dbReference>
<proteinExistence type="predicted"/>
<dbReference type="AlphaFoldDB" id="A0A5J4LWQ2"/>
<feature type="transmembrane region" description="Helical" evidence="1">
    <location>
        <begin position="39"/>
        <end position="61"/>
    </location>
</feature>
<protein>
    <submittedName>
        <fullName evidence="2">Uncharacterized protein</fullName>
    </submittedName>
</protein>
<accession>A0A5J4LWQ2</accession>
<evidence type="ECO:0000313" key="3">
    <source>
        <dbReference type="Proteomes" id="UP000325598"/>
    </source>
</evidence>
<evidence type="ECO:0000313" key="2">
    <source>
        <dbReference type="EMBL" id="GES34745.1"/>
    </source>
</evidence>
<sequence>MTPEHRNRIRTRTAAGLATALLALLTAGALRHPGHLMSILLILTAALGATTATLALAAAFAPTTATRTAARHTLDLLLRLVPWYTPRS</sequence>
<comment type="caution">
    <text evidence="2">The sequence shown here is derived from an EMBL/GenBank/DDBJ whole genome shotgun (WGS) entry which is preliminary data.</text>
</comment>
<keyword evidence="1" id="KW-1133">Transmembrane helix</keyword>
<dbReference type="EMBL" id="BLAG01000040">
    <property type="protein sequence ID" value="GES34745.1"/>
    <property type="molecule type" value="Genomic_DNA"/>
</dbReference>
<evidence type="ECO:0000256" key="1">
    <source>
        <dbReference type="SAM" id="Phobius"/>
    </source>
</evidence>
<organism evidence="2 3">
    <name type="scientific">Streptomyces angustmyceticus</name>
    <dbReference type="NCBI Taxonomy" id="285578"/>
    <lineage>
        <taxon>Bacteria</taxon>
        <taxon>Bacillati</taxon>
        <taxon>Actinomycetota</taxon>
        <taxon>Actinomycetes</taxon>
        <taxon>Kitasatosporales</taxon>
        <taxon>Streptomycetaceae</taxon>
        <taxon>Streptomyces</taxon>
    </lineage>
</organism>
<keyword evidence="1" id="KW-0812">Transmembrane</keyword>
<keyword evidence="1" id="KW-0472">Membrane</keyword>
<dbReference type="RefSeq" id="WP_152105300.1">
    <property type="nucleotide sequence ID" value="NZ_BLAG01000040.1"/>
</dbReference>
<keyword evidence="3" id="KW-1185">Reference proteome</keyword>
<gene>
    <name evidence="2" type="ORF">San01_72330</name>
</gene>